<dbReference type="EMBL" id="JAYKXP010000001">
    <property type="protein sequence ID" value="KAK7062532.1"/>
    <property type="molecule type" value="Genomic_DNA"/>
</dbReference>
<evidence type="ECO:0000313" key="2">
    <source>
        <dbReference type="Proteomes" id="UP001383192"/>
    </source>
</evidence>
<gene>
    <name evidence="1" type="ORF">VNI00_000020</name>
</gene>
<comment type="caution">
    <text evidence="1">The sequence shown here is derived from an EMBL/GenBank/DDBJ whole genome shotgun (WGS) entry which is preliminary data.</text>
</comment>
<reference evidence="1 2" key="1">
    <citation type="submission" date="2024-01" db="EMBL/GenBank/DDBJ databases">
        <title>A draft genome for a cacao thread blight-causing isolate of Paramarasmius palmivorus.</title>
        <authorList>
            <person name="Baruah I.K."/>
            <person name="Bukari Y."/>
            <person name="Amoako-Attah I."/>
            <person name="Meinhardt L.W."/>
            <person name="Bailey B.A."/>
            <person name="Cohen S.P."/>
        </authorList>
    </citation>
    <scope>NUCLEOTIDE SEQUENCE [LARGE SCALE GENOMIC DNA]</scope>
    <source>
        <strain evidence="1 2">GH-12</strain>
    </source>
</reference>
<sequence length="367" mass="40594">MNHFNSTNGSQFLEDWITPSALQDTGDDASSYWGSPYNALESDFESPVNEDTSYSPSYPPKMMPAMVEDVPTKRIGNGNKSTISVSPMFPPTLSGSDRPPADCILLSFDSIIFYVDEDTICKASNNGFNGILPLQAKESLQRLVYVPKLLSSELQIMLQVIYDIPFDRGSPGIVHNPTNQSHVQAVIYGISLLPHYGVLPKAAIQPHTNMFKYLLMCAPMYPLDIYALAAQCDIEELAVSVSSHLLSVNLNTISPAMAGRIGPVYLKKLFEMLESRKTQLKSLLSNEPSLHNPTPECGFPNQQRLKEAWNRAVSFLTWNLNAGIATGVVRQAILEATSEVTCPDCIKARDARLRTVCQEWSMAKRSI</sequence>
<name>A0AAW0EE87_9AGAR</name>
<protein>
    <submittedName>
        <fullName evidence="1">Uncharacterized protein</fullName>
    </submittedName>
</protein>
<dbReference type="AlphaFoldDB" id="A0AAW0EE87"/>
<evidence type="ECO:0000313" key="1">
    <source>
        <dbReference type="EMBL" id="KAK7062532.1"/>
    </source>
</evidence>
<accession>A0AAW0EE87</accession>
<proteinExistence type="predicted"/>
<dbReference type="Proteomes" id="UP001383192">
    <property type="component" value="Unassembled WGS sequence"/>
</dbReference>
<keyword evidence="2" id="KW-1185">Reference proteome</keyword>
<organism evidence="1 2">
    <name type="scientific">Paramarasmius palmivorus</name>
    <dbReference type="NCBI Taxonomy" id="297713"/>
    <lineage>
        <taxon>Eukaryota</taxon>
        <taxon>Fungi</taxon>
        <taxon>Dikarya</taxon>
        <taxon>Basidiomycota</taxon>
        <taxon>Agaricomycotina</taxon>
        <taxon>Agaricomycetes</taxon>
        <taxon>Agaricomycetidae</taxon>
        <taxon>Agaricales</taxon>
        <taxon>Marasmiineae</taxon>
        <taxon>Marasmiaceae</taxon>
        <taxon>Paramarasmius</taxon>
    </lineage>
</organism>